<feature type="compositionally biased region" description="Basic and acidic residues" evidence="7">
    <location>
        <begin position="521"/>
        <end position="538"/>
    </location>
</feature>
<dbReference type="AlphaFoldDB" id="A0A2S4PPT8"/>
<keyword evidence="11" id="KW-1185">Reference proteome</keyword>
<reference evidence="10 11" key="1">
    <citation type="submission" date="2017-10" db="EMBL/GenBank/DDBJ databases">
        <title>Development of genomic resources for the powdery mildew, Erysiphe pulchra.</title>
        <authorList>
            <person name="Wadl P.A."/>
            <person name="Mack B.M."/>
            <person name="Moore G."/>
            <person name="Beltz S.B."/>
        </authorList>
    </citation>
    <scope>NUCLEOTIDE SEQUENCE [LARGE SCALE GENOMIC DNA]</scope>
    <source>
        <strain evidence="10">Cflorida</strain>
    </source>
</reference>
<dbReference type="GO" id="GO:0005509">
    <property type="term" value="F:calcium ion binding"/>
    <property type="evidence" value="ECO:0007669"/>
    <property type="project" value="InterPro"/>
</dbReference>
<comment type="catalytic activity">
    <reaction evidence="1">
        <text>[protein]-peptidylproline (omega=180) = [protein]-peptidylproline (omega=0)</text>
        <dbReference type="Rhea" id="RHEA:16237"/>
        <dbReference type="Rhea" id="RHEA-COMP:10747"/>
        <dbReference type="Rhea" id="RHEA-COMP:10748"/>
        <dbReference type="ChEBI" id="CHEBI:83833"/>
        <dbReference type="ChEBI" id="CHEBI:83834"/>
        <dbReference type="EC" id="5.2.1.8"/>
    </reaction>
</comment>
<dbReference type="GO" id="GO:0032469">
    <property type="term" value="P:endoplasmic reticulum calcium ion homeostasis"/>
    <property type="evidence" value="ECO:0007669"/>
    <property type="project" value="InterPro"/>
</dbReference>
<dbReference type="PANTHER" id="PTHR12883:SF0">
    <property type="entry name" value="PAT COMPLEX SUBUNIT CCDC47"/>
    <property type="match status" value="1"/>
</dbReference>
<dbReference type="GO" id="GO:0005783">
    <property type="term" value="C:endoplasmic reticulum"/>
    <property type="evidence" value="ECO:0007669"/>
    <property type="project" value="InterPro"/>
</dbReference>
<feature type="transmembrane region" description="Helical" evidence="8">
    <location>
        <begin position="185"/>
        <end position="204"/>
    </location>
</feature>
<keyword evidence="6" id="KW-0175">Coiled coil</keyword>
<dbReference type="SUPFAM" id="SSF50891">
    <property type="entry name" value="Cyclophilin-like"/>
    <property type="match status" value="1"/>
</dbReference>
<evidence type="ECO:0000256" key="3">
    <source>
        <dbReference type="ARBA" id="ARBA00022692"/>
    </source>
</evidence>
<gene>
    <name evidence="10" type="ORF">EPUL_002566</name>
</gene>
<dbReference type="InterPro" id="IPR002130">
    <property type="entry name" value="Cyclophilin-type_PPIase_dom"/>
</dbReference>
<keyword evidence="4 8" id="KW-1133">Transmembrane helix</keyword>
<sequence>MVQTGAPPSKPKGGVSIWGELFEDEIRPTLRHNARGIVSMANKGPATNGSQFFICFQKAPHLDGKNTVFGHVLGEESLDTLAKIEEIEVDKKYRPKQEIKIKHPPWCSATRNISSMAAILRGLFEGSQPSSSPVPVGDADFAEFAGALPVEAKSFSPIDSSPSSIPSVPYTKWYNIHERHSLSEFVQEAIILSFLIVIIAIHLIGTRINRKKVKNLFAALGPSLHKEFGLLGFGVNPSENSNEWHEEDVEDIIREKSPSEFASYATGRQNIAFLDINVNLLKRFSPLSLFVEAAMSVFFESIATPTEQLEAVLYPFDGKETLLLPKTSSTTGESRKYQKSTYDGFVWAIVNKDNLKNLRDDRYDLSLTSTKDSSKLPSWVTIMSESSEITEMLLTPELITAVEQSNEMINYLIITDQPIDQPVKLEDTTPKKRIYLGVKIPSPGQYKYVLPIFEYFLRLTDSLVQNAHFRPEVIRRIKATREDAIRKILKSQEEQKAEERNLEREKAKRLKRDFELKAMDSKAQKKYLEKEKEKEMRKSQKKHIQKR</sequence>
<dbReference type="InterPro" id="IPR029000">
    <property type="entry name" value="Cyclophilin-like_dom_sf"/>
</dbReference>
<proteinExistence type="predicted"/>
<dbReference type="EMBL" id="PEDP01001213">
    <property type="protein sequence ID" value="POS84032.1"/>
    <property type="molecule type" value="Genomic_DNA"/>
</dbReference>
<dbReference type="InterPro" id="IPR012879">
    <property type="entry name" value="CCDC47"/>
</dbReference>
<feature type="coiled-coil region" evidence="6">
    <location>
        <begin position="474"/>
        <end position="513"/>
    </location>
</feature>
<dbReference type="GO" id="GO:0016020">
    <property type="term" value="C:membrane"/>
    <property type="evidence" value="ECO:0007669"/>
    <property type="project" value="UniProtKB-SubCell"/>
</dbReference>
<evidence type="ECO:0000313" key="10">
    <source>
        <dbReference type="EMBL" id="POS84032.1"/>
    </source>
</evidence>
<dbReference type="STRING" id="225359.A0A2S4PPT8"/>
<accession>A0A2S4PPT8</accession>
<evidence type="ECO:0000256" key="8">
    <source>
        <dbReference type="SAM" id="Phobius"/>
    </source>
</evidence>
<evidence type="ECO:0000256" key="5">
    <source>
        <dbReference type="ARBA" id="ARBA00023136"/>
    </source>
</evidence>
<dbReference type="PRINTS" id="PR00153">
    <property type="entry name" value="CSAPPISMRASE"/>
</dbReference>
<dbReference type="Gene3D" id="2.40.100.10">
    <property type="entry name" value="Cyclophilin-like"/>
    <property type="match status" value="1"/>
</dbReference>
<organism evidence="10 11">
    <name type="scientific">Erysiphe pulchra</name>
    <dbReference type="NCBI Taxonomy" id="225359"/>
    <lineage>
        <taxon>Eukaryota</taxon>
        <taxon>Fungi</taxon>
        <taxon>Dikarya</taxon>
        <taxon>Ascomycota</taxon>
        <taxon>Pezizomycotina</taxon>
        <taxon>Leotiomycetes</taxon>
        <taxon>Erysiphales</taxon>
        <taxon>Erysiphaceae</taxon>
        <taxon>Erysiphe</taxon>
    </lineage>
</organism>
<feature type="non-terminal residue" evidence="10">
    <location>
        <position position="547"/>
    </location>
</feature>
<evidence type="ECO:0000259" key="9">
    <source>
        <dbReference type="PROSITE" id="PS50072"/>
    </source>
</evidence>
<protein>
    <recommendedName>
        <fullName evidence="9">PPIase cyclophilin-type domain-containing protein</fullName>
    </recommendedName>
</protein>
<evidence type="ECO:0000256" key="6">
    <source>
        <dbReference type="SAM" id="Coils"/>
    </source>
</evidence>
<feature type="region of interest" description="Disordered" evidence="7">
    <location>
        <begin position="521"/>
        <end position="547"/>
    </location>
</feature>
<dbReference type="Pfam" id="PF07946">
    <property type="entry name" value="CCDC47"/>
    <property type="match status" value="1"/>
</dbReference>
<evidence type="ECO:0000313" key="11">
    <source>
        <dbReference type="Proteomes" id="UP000237438"/>
    </source>
</evidence>
<feature type="domain" description="PPIase cyclophilin-type" evidence="9">
    <location>
        <begin position="1"/>
        <end position="101"/>
    </location>
</feature>
<keyword evidence="5 8" id="KW-0472">Membrane</keyword>
<dbReference type="PROSITE" id="PS50072">
    <property type="entry name" value="CSA_PPIASE_2"/>
    <property type="match status" value="1"/>
</dbReference>
<evidence type="ECO:0000256" key="1">
    <source>
        <dbReference type="ARBA" id="ARBA00000971"/>
    </source>
</evidence>
<dbReference type="PANTHER" id="PTHR12883">
    <property type="entry name" value="ADIPOCYTE-SPECIFIC PROTEIN 4-RELATED"/>
    <property type="match status" value="1"/>
</dbReference>
<comment type="subcellular location">
    <subcellularLocation>
        <location evidence="2">Membrane</location>
        <topology evidence="2">Single-pass membrane protein</topology>
    </subcellularLocation>
</comment>
<dbReference type="GO" id="GO:0003755">
    <property type="term" value="F:peptidyl-prolyl cis-trans isomerase activity"/>
    <property type="evidence" value="ECO:0007669"/>
    <property type="project" value="UniProtKB-EC"/>
</dbReference>
<name>A0A2S4PPT8_9PEZI</name>
<dbReference type="Proteomes" id="UP000237438">
    <property type="component" value="Unassembled WGS sequence"/>
</dbReference>
<evidence type="ECO:0000256" key="2">
    <source>
        <dbReference type="ARBA" id="ARBA00004167"/>
    </source>
</evidence>
<dbReference type="Pfam" id="PF00160">
    <property type="entry name" value="Pro_isomerase"/>
    <property type="match status" value="1"/>
</dbReference>
<evidence type="ECO:0000256" key="4">
    <source>
        <dbReference type="ARBA" id="ARBA00022989"/>
    </source>
</evidence>
<dbReference type="OrthoDB" id="10039147at2759"/>
<comment type="caution">
    <text evidence="10">The sequence shown here is derived from an EMBL/GenBank/DDBJ whole genome shotgun (WGS) entry which is preliminary data.</text>
</comment>
<keyword evidence="3 8" id="KW-0812">Transmembrane</keyword>
<evidence type="ECO:0000256" key="7">
    <source>
        <dbReference type="SAM" id="MobiDB-lite"/>
    </source>
</evidence>